<reference evidence="5 6" key="1">
    <citation type="submission" date="2016-06" db="EMBL/GenBank/DDBJ databases">
        <authorList>
            <person name="Kjaerup R.B."/>
            <person name="Dalgaard T.S."/>
            <person name="Juul-Madsen H.R."/>
        </authorList>
    </citation>
    <scope>NUCLEOTIDE SEQUENCE [LARGE SCALE GENOMIC DNA]</scope>
    <source>
        <strain evidence="5 6">1245752.6</strain>
    </source>
</reference>
<dbReference type="Gene3D" id="3.40.50.1240">
    <property type="entry name" value="Phosphoglycerate mutase-like"/>
    <property type="match status" value="1"/>
</dbReference>
<dbReference type="InterPro" id="IPR029033">
    <property type="entry name" value="His_PPase_superfam"/>
</dbReference>
<evidence type="ECO:0000256" key="4">
    <source>
        <dbReference type="PIRSR" id="PIRSR613078-2"/>
    </source>
</evidence>
<accession>A0A1A6BDE7</accession>
<dbReference type="Proteomes" id="UP000093757">
    <property type="component" value="Unassembled WGS sequence"/>
</dbReference>
<dbReference type="Pfam" id="PF00300">
    <property type="entry name" value="His_Phos_1"/>
    <property type="match status" value="1"/>
</dbReference>
<feature type="binding site" evidence="4">
    <location>
        <begin position="9"/>
        <end position="16"/>
    </location>
    <ligand>
        <name>substrate</name>
    </ligand>
</feature>
<dbReference type="InterPro" id="IPR050275">
    <property type="entry name" value="PGM_Phosphatase"/>
</dbReference>
<evidence type="ECO:0000256" key="1">
    <source>
        <dbReference type="ARBA" id="ARBA00023152"/>
    </source>
</evidence>
<dbReference type="AlphaFoldDB" id="A0A1A6BDE7"/>
<dbReference type="RefSeq" id="WP_065135306.1">
    <property type="nucleotide sequence ID" value="NZ_JANFXG010000081.1"/>
</dbReference>
<dbReference type="GO" id="GO:0016791">
    <property type="term" value="F:phosphatase activity"/>
    <property type="evidence" value="ECO:0007669"/>
    <property type="project" value="TreeGrafter"/>
</dbReference>
<sequence length="229" mass="24546">MSGRLVLVRHGQSFGNVERRLDTLPPGAALTPLGRDQARAFARGGHSRPAILAHSVAIRASQTAAVISSELDIPAQEVAGIHEVQVGALENRNDDEAVAEFQAVYKRWHLGELDVALPGGETANDVLERYVPVLTELRMRYLDDDRWDGDIVVVSHGAAIRLAAAVLAGVDGTFVLDNPLDNAESVALAPITDGRWSCVRWGALTPPFHPAPSATPVRDAVVSSTDPMR</sequence>
<dbReference type="PANTHER" id="PTHR48100:SF1">
    <property type="entry name" value="HISTIDINE PHOSPHATASE FAMILY PROTEIN-RELATED"/>
    <property type="match status" value="1"/>
</dbReference>
<keyword evidence="2" id="KW-0413">Isomerase</keyword>
<feature type="binding site" evidence="4">
    <location>
        <position position="59"/>
    </location>
    <ligand>
        <name>substrate</name>
    </ligand>
</feature>
<dbReference type="PROSITE" id="PS00175">
    <property type="entry name" value="PG_MUTASE"/>
    <property type="match status" value="1"/>
</dbReference>
<dbReference type="GO" id="GO:0005737">
    <property type="term" value="C:cytoplasm"/>
    <property type="evidence" value="ECO:0007669"/>
    <property type="project" value="TreeGrafter"/>
</dbReference>
<comment type="caution">
    <text evidence="5">The sequence shown here is derived from an EMBL/GenBank/DDBJ whole genome shotgun (WGS) entry which is preliminary data.</text>
</comment>
<evidence type="ECO:0000256" key="2">
    <source>
        <dbReference type="ARBA" id="ARBA00023235"/>
    </source>
</evidence>
<feature type="active site" description="Tele-phosphohistidine intermediate" evidence="3">
    <location>
        <position position="10"/>
    </location>
</feature>
<evidence type="ECO:0000313" key="5">
    <source>
        <dbReference type="EMBL" id="OBS00335.1"/>
    </source>
</evidence>
<dbReference type="InterPro" id="IPR013078">
    <property type="entry name" value="His_Pase_superF_clade-1"/>
</dbReference>
<feature type="active site" description="Proton donor/acceptor" evidence="3">
    <location>
        <position position="83"/>
    </location>
</feature>
<organism evidence="5 6">
    <name type="scientific">Mycobacterium gordonae</name>
    <dbReference type="NCBI Taxonomy" id="1778"/>
    <lineage>
        <taxon>Bacteria</taxon>
        <taxon>Bacillati</taxon>
        <taxon>Actinomycetota</taxon>
        <taxon>Actinomycetes</taxon>
        <taxon>Mycobacteriales</taxon>
        <taxon>Mycobacteriaceae</taxon>
        <taxon>Mycobacterium</taxon>
    </lineage>
</organism>
<dbReference type="PANTHER" id="PTHR48100">
    <property type="entry name" value="BROAD-SPECIFICITY PHOSPHATASE YOR283W-RELATED"/>
    <property type="match status" value="1"/>
</dbReference>
<evidence type="ECO:0000256" key="3">
    <source>
        <dbReference type="PIRSR" id="PIRSR613078-1"/>
    </source>
</evidence>
<dbReference type="OrthoDB" id="9793115at2"/>
<dbReference type="InterPro" id="IPR001345">
    <property type="entry name" value="PG/BPGM_mutase_AS"/>
</dbReference>
<keyword evidence="1" id="KW-0324">Glycolysis</keyword>
<protein>
    <submittedName>
        <fullName evidence="5">Phosphoglycerate mutase</fullName>
    </submittedName>
</protein>
<dbReference type="SMART" id="SM00855">
    <property type="entry name" value="PGAM"/>
    <property type="match status" value="1"/>
</dbReference>
<dbReference type="SUPFAM" id="SSF53254">
    <property type="entry name" value="Phosphoglycerate mutase-like"/>
    <property type="match status" value="1"/>
</dbReference>
<evidence type="ECO:0000313" key="6">
    <source>
        <dbReference type="Proteomes" id="UP000093757"/>
    </source>
</evidence>
<name>A0A1A6BDE7_MYCGO</name>
<proteinExistence type="predicted"/>
<gene>
    <name evidence="5" type="ORF">A9W98_25480</name>
</gene>
<dbReference type="EMBL" id="MAEM01000369">
    <property type="protein sequence ID" value="OBS00335.1"/>
    <property type="molecule type" value="Genomic_DNA"/>
</dbReference>
<dbReference type="CDD" id="cd07067">
    <property type="entry name" value="HP_PGM_like"/>
    <property type="match status" value="1"/>
</dbReference>